<dbReference type="PANTHER" id="PTHR10151">
    <property type="entry name" value="ECTONUCLEOTIDE PYROPHOSPHATASE/PHOSPHODIESTERASE"/>
    <property type="match status" value="1"/>
</dbReference>
<comment type="caution">
    <text evidence="2">The sequence shown here is derived from an EMBL/GenBank/DDBJ whole genome shotgun (WGS) entry which is preliminary data.</text>
</comment>
<evidence type="ECO:0000256" key="1">
    <source>
        <dbReference type="SAM" id="SignalP"/>
    </source>
</evidence>
<dbReference type="InterPro" id="IPR002591">
    <property type="entry name" value="Phosphodiest/P_Trfase"/>
</dbReference>
<organism evidence="2 3">
    <name type="scientific">Aestuariibaculum sediminum</name>
    <dbReference type="NCBI Taxonomy" id="2770637"/>
    <lineage>
        <taxon>Bacteria</taxon>
        <taxon>Pseudomonadati</taxon>
        <taxon>Bacteroidota</taxon>
        <taxon>Flavobacteriia</taxon>
        <taxon>Flavobacteriales</taxon>
        <taxon>Flavobacteriaceae</taxon>
    </lineage>
</organism>
<sequence>MKFSNITLFLIFISAFSCSVESNKTNRVIIIGIDGLSVEGFKQSHHPNLDSLLVNGTLSLNTRCVMPSVTSPNWTSHLTSGGPEQHGVTSNSWEIDNQNFPPIEQDSSGYYPSIFKVLKDQVPNIKTAYYYNWGNLINSINQTYLDDISFEENDAYNANYNKAFNFIKKHKSNPTLLFLYTVHVDHAGHQFGWMSPEYINAIETWDVGFGKLINNLKQEGLYDETNFIVISDHGGHPDSGHGGQSIDEMEVPWGITGPGIIKSKKLNEPNSNANTATVVSRIFNCNDTPKSWIGKVPDHIFE</sequence>
<evidence type="ECO:0000313" key="3">
    <source>
        <dbReference type="Proteomes" id="UP000600588"/>
    </source>
</evidence>
<dbReference type="CDD" id="cd00016">
    <property type="entry name" value="ALP_like"/>
    <property type="match status" value="1"/>
</dbReference>
<gene>
    <name evidence="2" type="ORF">ICJ83_00510</name>
</gene>
<dbReference type="EMBL" id="JACVXB010000001">
    <property type="protein sequence ID" value="MBD0830601.1"/>
    <property type="molecule type" value="Genomic_DNA"/>
</dbReference>
<keyword evidence="1" id="KW-0732">Signal</keyword>
<dbReference type="RefSeq" id="WP_188228414.1">
    <property type="nucleotide sequence ID" value="NZ_JACVXB010000001.1"/>
</dbReference>
<evidence type="ECO:0000313" key="2">
    <source>
        <dbReference type="EMBL" id="MBD0830601.1"/>
    </source>
</evidence>
<name>A0A8J6Q951_9FLAO</name>
<dbReference type="InterPro" id="IPR017850">
    <property type="entry name" value="Alkaline_phosphatase_core_sf"/>
</dbReference>
<protein>
    <submittedName>
        <fullName evidence="2">Alkaline phosphatase</fullName>
    </submittedName>
</protein>
<dbReference type="GO" id="GO:0016787">
    <property type="term" value="F:hydrolase activity"/>
    <property type="evidence" value="ECO:0007669"/>
    <property type="project" value="UniProtKB-ARBA"/>
</dbReference>
<dbReference type="Pfam" id="PF01663">
    <property type="entry name" value="Phosphodiest"/>
    <property type="match status" value="1"/>
</dbReference>
<accession>A0A8J6Q951</accession>
<dbReference type="SUPFAM" id="SSF53649">
    <property type="entry name" value="Alkaline phosphatase-like"/>
    <property type="match status" value="1"/>
</dbReference>
<reference evidence="2 3" key="1">
    <citation type="submission" date="2020-09" db="EMBL/GenBank/DDBJ databases">
        <title>TT11 complete genome.</title>
        <authorList>
            <person name="Wu Z."/>
        </authorList>
    </citation>
    <scope>NUCLEOTIDE SEQUENCE [LARGE SCALE GENOMIC DNA]</scope>
    <source>
        <strain evidence="2 3">TT11</strain>
    </source>
</reference>
<dbReference type="AlphaFoldDB" id="A0A8J6Q951"/>
<dbReference type="Proteomes" id="UP000600588">
    <property type="component" value="Unassembled WGS sequence"/>
</dbReference>
<feature type="chain" id="PRO_5035167104" evidence="1">
    <location>
        <begin position="20"/>
        <end position="302"/>
    </location>
</feature>
<dbReference type="Gene3D" id="3.40.720.10">
    <property type="entry name" value="Alkaline Phosphatase, subunit A"/>
    <property type="match status" value="1"/>
</dbReference>
<dbReference type="PANTHER" id="PTHR10151:SF120">
    <property type="entry name" value="BIS(5'-ADENOSYL)-TRIPHOSPHATASE"/>
    <property type="match status" value="1"/>
</dbReference>
<proteinExistence type="predicted"/>
<keyword evidence="3" id="KW-1185">Reference proteome</keyword>
<feature type="signal peptide" evidence="1">
    <location>
        <begin position="1"/>
        <end position="19"/>
    </location>
</feature>
<dbReference type="PROSITE" id="PS51257">
    <property type="entry name" value="PROKAR_LIPOPROTEIN"/>
    <property type="match status" value="1"/>
</dbReference>